<keyword evidence="3" id="KW-1185">Reference proteome</keyword>
<evidence type="ECO:0000259" key="1">
    <source>
        <dbReference type="PROSITE" id="PS50042"/>
    </source>
</evidence>
<dbReference type="GO" id="GO:0005249">
    <property type="term" value="F:voltage-gated potassium channel activity"/>
    <property type="evidence" value="ECO:0007669"/>
    <property type="project" value="TreeGrafter"/>
</dbReference>
<proteinExistence type="predicted"/>
<dbReference type="GeneID" id="20218539"/>
<protein>
    <recommendedName>
        <fullName evidence="1">Cyclic nucleotide-binding domain-containing protein</fullName>
    </recommendedName>
</protein>
<dbReference type="Proteomes" id="UP000002729">
    <property type="component" value="Unassembled WGS sequence"/>
</dbReference>
<dbReference type="KEGG" id="aaf:AURANDRAFT_15708"/>
<dbReference type="eggNOG" id="KOG0498">
    <property type="taxonomic scope" value="Eukaryota"/>
</dbReference>
<dbReference type="InterPro" id="IPR018490">
    <property type="entry name" value="cNMP-bd_dom_sf"/>
</dbReference>
<evidence type="ECO:0000313" key="3">
    <source>
        <dbReference type="Proteomes" id="UP000002729"/>
    </source>
</evidence>
<evidence type="ECO:0000313" key="2">
    <source>
        <dbReference type="EMBL" id="EGB12902.1"/>
    </source>
</evidence>
<dbReference type="PANTHER" id="PTHR45689">
    <property type="entry name" value="I[[H]] CHANNEL, ISOFORM E"/>
    <property type="match status" value="1"/>
</dbReference>
<dbReference type="SUPFAM" id="SSF51206">
    <property type="entry name" value="cAMP-binding domain-like"/>
    <property type="match status" value="1"/>
</dbReference>
<feature type="non-terminal residue" evidence="2">
    <location>
        <position position="161"/>
    </location>
</feature>
<dbReference type="OrthoDB" id="421226at2759"/>
<dbReference type="Pfam" id="PF00027">
    <property type="entry name" value="cNMP_binding"/>
    <property type="match status" value="1"/>
</dbReference>
<dbReference type="GO" id="GO:0035725">
    <property type="term" value="P:sodium ion transmembrane transport"/>
    <property type="evidence" value="ECO:0007669"/>
    <property type="project" value="TreeGrafter"/>
</dbReference>
<dbReference type="PROSITE" id="PS50042">
    <property type="entry name" value="CNMP_BINDING_3"/>
    <property type="match status" value="1"/>
</dbReference>
<dbReference type="InterPro" id="IPR051413">
    <property type="entry name" value="K/Na_HCN_channel"/>
</dbReference>
<dbReference type="CDD" id="cd00038">
    <property type="entry name" value="CAP_ED"/>
    <property type="match status" value="1"/>
</dbReference>
<feature type="domain" description="Cyclic nucleotide-binding" evidence="1">
    <location>
        <begin position="64"/>
        <end position="161"/>
    </location>
</feature>
<dbReference type="InParanoid" id="F0XWV8"/>
<dbReference type="GO" id="GO:0098855">
    <property type="term" value="C:HCN channel complex"/>
    <property type="evidence" value="ECO:0007669"/>
    <property type="project" value="TreeGrafter"/>
</dbReference>
<sequence length="161" mass="18335">KQIESYLSKHEVPDELSRTIGEYYEYIWASQMQLDGELFADLTEVLKLKLALAIKRRFIMECPLFKELDAWAIINLVRKLAHEVFVPDQVVMAEGELGDAMYFVIRGRLRVTAVGVRVALLHDGDHFGEACLISSNEPRSATVVADTFCELFVLHTADFQE</sequence>
<accession>F0XWV8</accession>
<organism evidence="3">
    <name type="scientific">Aureococcus anophagefferens</name>
    <name type="common">Harmful bloom alga</name>
    <dbReference type="NCBI Taxonomy" id="44056"/>
    <lineage>
        <taxon>Eukaryota</taxon>
        <taxon>Sar</taxon>
        <taxon>Stramenopiles</taxon>
        <taxon>Ochrophyta</taxon>
        <taxon>Pelagophyceae</taxon>
        <taxon>Pelagomonadales</taxon>
        <taxon>Pelagomonadaceae</taxon>
        <taxon>Aureococcus</taxon>
    </lineage>
</organism>
<dbReference type="RefSeq" id="XP_009032526.1">
    <property type="nucleotide sequence ID" value="XM_009034278.1"/>
</dbReference>
<dbReference type="OMA" id="RRFIMEC"/>
<reference evidence="2 3" key="1">
    <citation type="journal article" date="2011" name="Proc. Natl. Acad. Sci. U.S.A.">
        <title>Niche of harmful alga Aureococcus anophagefferens revealed through ecogenomics.</title>
        <authorList>
            <person name="Gobler C.J."/>
            <person name="Berry D.L."/>
            <person name="Dyhrman S.T."/>
            <person name="Wilhelm S.W."/>
            <person name="Salamov A."/>
            <person name="Lobanov A.V."/>
            <person name="Zhang Y."/>
            <person name="Collier J.L."/>
            <person name="Wurch L.L."/>
            <person name="Kustka A.B."/>
            <person name="Dill B.D."/>
            <person name="Shah M."/>
            <person name="VerBerkmoes N.C."/>
            <person name="Kuo A."/>
            <person name="Terry A."/>
            <person name="Pangilinan J."/>
            <person name="Lindquist E.A."/>
            <person name="Lucas S."/>
            <person name="Paulsen I.T."/>
            <person name="Hattenrath-Lehmann T.K."/>
            <person name="Talmage S.C."/>
            <person name="Walker E.A."/>
            <person name="Koch F."/>
            <person name="Burson A.M."/>
            <person name="Marcoval M.A."/>
            <person name="Tang Y.Z."/>
            <person name="Lecleir G.R."/>
            <person name="Coyne K.J."/>
            <person name="Berg G.M."/>
            <person name="Bertrand E.M."/>
            <person name="Saito M.A."/>
            <person name="Gladyshev V.N."/>
            <person name="Grigoriev I.V."/>
        </authorList>
    </citation>
    <scope>NUCLEOTIDE SEQUENCE [LARGE SCALE GENOMIC DNA]</scope>
    <source>
        <strain evidence="3">CCMP 1984</strain>
    </source>
</reference>
<dbReference type="PANTHER" id="PTHR45689:SF5">
    <property type="entry name" value="I[[H]] CHANNEL, ISOFORM E"/>
    <property type="match status" value="1"/>
</dbReference>
<dbReference type="EMBL" id="GL833120">
    <property type="protein sequence ID" value="EGB12902.1"/>
    <property type="molecule type" value="Genomic_DNA"/>
</dbReference>
<dbReference type="Gene3D" id="2.60.120.10">
    <property type="entry name" value="Jelly Rolls"/>
    <property type="match status" value="1"/>
</dbReference>
<dbReference type="SMART" id="SM00100">
    <property type="entry name" value="cNMP"/>
    <property type="match status" value="1"/>
</dbReference>
<dbReference type="AlphaFoldDB" id="F0XWV8"/>
<feature type="non-terminal residue" evidence="2">
    <location>
        <position position="1"/>
    </location>
</feature>
<dbReference type="GO" id="GO:0003254">
    <property type="term" value="P:regulation of membrane depolarization"/>
    <property type="evidence" value="ECO:0007669"/>
    <property type="project" value="TreeGrafter"/>
</dbReference>
<dbReference type="InterPro" id="IPR000595">
    <property type="entry name" value="cNMP-bd_dom"/>
</dbReference>
<dbReference type="Gene3D" id="1.10.287.630">
    <property type="entry name" value="Helix hairpin bin"/>
    <property type="match status" value="1"/>
</dbReference>
<name>F0XWV8_AURAN</name>
<gene>
    <name evidence="2" type="ORF">AURANDRAFT_15708</name>
</gene>
<dbReference type="InterPro" id="IPR014710">
    <property type="entry name" value="RmlC-like_jellyroll"/>
</dbReference>